<comment type="caution">
    <text evidence="2">The sequence shown here is derived from an EMBL/GenBank/DDBJ whole genome shotgun (WGS) entry which is preliminary data.</text>
</comment>
<dbReference type="InterPro" id="IPR008258">
    <property type="entry name" value="Transglycosylase_SLT_dom_1"/>
</dbReference>
<gene>
    <name evidence="2" type="ORF">GCM10022256_27040</name>
</gene>
<protein>
    <recommendedName>
        <fullName evidence="1">Transglycosylase SLT domain-containing protein</fullName>
    </recommendedName>
</protein>
<dbReference type="EMBL" id="BAABAU010000004">
    <property type="protein sequence ID" value="GAA4267092.1"/>
    <property type="molecule type" value="Genomic_DNA"/>
</dbReference>
<dbReference type="SUPFAM" id="SSF53955">
    <property type="entry name" value="Lysozyme-like"/>
    <property type="match status" value="1"/>
</dbReference>
<evidence type="ECO:0000313" key="2">
    <source>
        <dbReference type="EMBL" id="GAA4267092.1"/>
    </source>
</evidence>
<sequence length="73" mass="7888">MWNKESGWNVYAYNPAGGAYGIPQSFPGSKMASAGVDWQTNPATQITWGLGYIAARYGTPCAAWANSQAYNSY</sequence>
<accession>A0ABP8E4L0</accession>
<keyword evidence="3" id="KW-1185">Reference proteome</keyword>
<dbReference type="InterPro" id="IPR023346">
    <property type="entry name" value="Lysozyme-like_dom_sf"/>
</dbReference>
<dbReference type="Proteomes" id="UP001501594">
    <property type="component" value="Unassembled WGS sequence"/>
</dbReference>
<evidence type="ECO:0000313" key="3">
    <source>
        <dbReference type="Proteomes" id="UP001501594"/>
    </source>
</evidence>
<reference evidence="3" key="1">
    <citation type="journal article" date="2019" name="Int. J. Syst. Evol. Microbiol.">
        <title>The Global Catalogue of Microorganisms (GCM) 10K type strain sequencing project: providing services to taxonomists for standard genome sequencing and annotation.</title>
        <authorList>
            <consortium name="The Broad Institute Genomics Platform"/>
            <consortium name="The Broad Institute Genome Sequencing Center for Infectious Disease"/>
            <person name="Wu L."/>
            <person name="Ma J."/>
        </authorList>
    </citation>
    <scope>NUCLEOTIDE SEQUENCE [LARGE SCALE GENOMIC DNA]</scope>
    <source>
        <strain evidence="3">JCM 17442</strain>
    </source>
</reference>
<proteinExistence type="predicted"/>
<name>A0ABP8E4L0_9MICO</name>
<feature type="domain" description="Transglycosylase SLT" evidence="1">
    <location>
        <begin position="4"/>
        <end position="71"/>
    </location>
</feature>
<evidence type="ECO:0000259" key="1">
    <source>
        <dbReference type="Pfam" id="PF01464"/>
    </source>
</evidence>
<dbReference type="Pfam" id="PF01464">
    <property type="entry name" value="SLT"/>
    <property type="match status" value="1"/>
</dbReference>
<organism evidence="2 3">
    <name type="scientific">Frondihabitans peucedani</name>
    <dbReference type="NCBI Taxonomy" id="598626"/>
    <lineage>
        <taxon>Bacteria</taxon>
        <taxon>Bacillati</taxon>
        <taxon>Actinomycetota</taxon>
        <taxon>Actinomycetes</taxon>
        <taxon>Micrococcales</taxon>
        <taxon>Microbacteriaceae</taxon>
        <taxon>Frondihabitans</taxon>
    </lineage>
</organism>